<organism evidence="2 4">
    <name type="scientific">Didymodactylos carnosus</name>
    <dbReference type="NCBI Taxonomy" id="1234261"/>
    <lineage>
        <taxon>Eukaryota</taxon>
        <taxon>Metazoa</taxon>
        <taxon>Spiralia</taxon>
        <taxon>Gnathifera</taxon>
        <taxon>Rotifera</taxon>
        <taxon>Eurotatoria</taxon>
        <taxon>Bdelloidea</taxon>
        <taxon>Philodinida</taxon>
        <taxon>Philodinidae</taxon>
        <taxon>Didymodactylos</taxon>
    </lineage>
</organism>
<dbReference type="Proteomes" id="UP000677228">
    <property type="component" value="Unassembled WGS sequence"/>
</dbReference>
<dbReference type="EMBL" id="CAJNOK010032942">
    <property type="protein sequence ID" value="CAF1489325.1"/>
    <property type="molecule type" value="Genomic_DNA"/>
</dbReference>
<dbReference type="Proteomes" id="UP000682733">
    <property type="component" value="Unassembled WGS sequence"/>
</dbReference>
<dbReference type="EMBL" id="CAJOBA010054898">
    <property type="protein sequence ID" value="CAF4278728.1"/>
    <property type="molecule type" value="Genomic_DNA"/>
</dbReference>
<dbReference type="AlphaFoldDB" id="A0A8S2FLB9"/>
<evidence type="ECO:0000313" key="2">
    <source>
        <dbReference type="EMBL" id="CAF1489325.1"/>
    </source>
</evidence>
<reference evidence="2" key="1">
    <citation type="submission" date="2021-02" db="EMBL/GenBank/DDBJ databases">
        <authorList>
            <person name="Nowell W R."/>
        </authorList>
    </citation>
    <scope>NUCLEOTIDE SEQUENCE</scope>
</reference>
<feature type="region of interest" description="Disordered" evidence="1">
    <location>
        <begin position="36"/>
        <end position="79"/>
    </location>
</feature>
<proteinExistence type="predicted"/>
<sequence>MDVDYDKDNYSHGHDGFRPGADRKRKEVITSVQAMVNDDPVLEGSINNLKNADKYEEADKQEEDQDDDDINMDVLDGTD</sequence>
<name>A0A8S2FLB9_9BILA</name>
<feature type="compositionally biased region" description="Acidic residues" evidence="1">
    <location>
        <begin position="59"/>
        <end position="79"/>
    </location>
</feature>
<evidence type="ECO:0000256" key="1">
    <source>
        <dbReference type="SAM" id="MobiDB-lite"/>
    </source>
</evidence>
<feature type="region of interest" description="Disordered" evidence="1">
    <location>
        <begin position="1"/>
        <end position="24"/>
    </location>
</feature>
<gene>
    <name evidence="2" type="ORF">OVA965_LOCUS36423</name>
    <name evidence="3" type="ORF">TMI583_LOCUS37432</name>
</gene>
<accession>A0A8S2FLB9</accession>
<protein>
    <submittedName>
        <fullName evidence="2">Uncharacterized protein</fullName>
    </submittedName>
</protein>
<comment type="caution">
    <text evidence="2">The sequence shown here is derived from an EMBL/GenBank/DDBJ whole genome shotgun (WGS) entry which is preliminary data.</text>
</comment>
<evidence type="ECO:0000313" key="4">
    <source>
        <dbReference type="Proteomes" id="UP000677228"/>
    </source>
</evidence>
<evidence type="ECO:0000313" key="3">
    <source>
        <dbReference type="EMBL" id="CAF4278728.1"/>
    </source>
</evidence>